<dbReference type="PROSITE" id="PS51293">
    <property type="entry name" value="SANT"/>
    <property type="match status" value="2"/>
</dbReference>
<feature type="compositionally biased region" description="Basic and acidic residues" evidence="2">
    <location>
        <begin position="68"/>
        <end position="78"/>
    </location>
</feature>
<dbReference type="Gene3D" id="1.20.58.1880">
    <property type="match status" value="1"/>
</dbReference>
<name>A0AAP0PTN1_9MAGN</name>
<feature type="compositionally biased region" description="Polar residues" evidence="2">
    <location>
        <begin position="1527"/>
        <end position="1540"/>
    </location>
</feature>
<feature type="compositionally biased region" description="Low complexity" evidence="2">
    <location>
        <begin position="201"/>
        <end position="217"/>
    </location>
</feature>
<feature type="domain" description="SANT" evidence="3">
    <location>
        <begin position="1012"/>
        <end position="1055"/>
    </location>
</feature>
<evidence type="ECO:0000256" key="2">
    <source>
        <dbReference type="SAM" id="MobiDB-lite"/>
    </source>
</evidence>
<sequence>MPPEPSPWDRKDLFREKKHERSDSVGSVGRWRDSHHGSREFVRWGSEDFRRPSGHGKQGGYQLSPCRGGERSAEEEIGFRPSALRGGDGKYYARGGRETKGSFSQRDWRGHGSESGGTASFNSTSGRQNDVNVQRSVSDMLTYSSHAHSVNDNSSWDQLHFKDQHDKMGGVNGLATGHRYDKDQALGSMAWKPMKWNRSTSLSSRASGFSHSSSSKSLRADSDDSKPDLQSGRVTPVQSPSGDGVGGTTSSAPSEDACPRKKQRLGWGQGLAKYEKEKVEGSDETLNKNGLVPCAAKASPTPSTTCILDRSPRVTVLSDCASPATTSSVACSSSPGMEDKGYSKDGNNAVDTCNSSGSPGHGISQSLEELAANPEQLELNSMANLASLLNNLPQHDDASTGDSNFVKSTALNKILLLKGELLKSLEKTEHEIDLLENELKQLNSKPETNQSCPITSNSLQVKSETKPKEVDVGASKLFQKPATLQVVSSGDTASEKPLSCDVAMEGVHNVAKDDDIDSPGTATSKLVQPLTMEKAILVPCQVKERDTCLEDAKVAGSTSLEQQCESATVCEKKLRCEEANYENGIGGHDFVSEYLSHSREAESKLSAPIFACNRDSANKAVEVFSKLLPANRPSVDVWASRSLSGMENYSLVKEKLVSSKCFLRFKEQVLYLKFRAFQHLWKEDMRLLSIRKHKAKSQKKFDLSSRTSQGSHQKHRSSIRSRFALPAGNVTLVPTTEILNFAEKLLSDSRLKVCRNSLKMPAQILDDREKRSSKFSSSNGLVEDPCAVEKERSMTNPWTADERQSFLELFNSFGKDFKKISLYIPRKTTADCVEFYYKNHKSDGFGKIKKSDVGKQGRSVTNNTYLVTSSKKWNHEVHASSLELLGAASVIASRADEDMKTQQSCKGRSFSGGQCDYKRSWDESQYEKSGSVDILGNEKDAMAADTLAGFCGALSSEAVSSCVTSSIDPADGGQEWKLQKRSSSMDGPLTPEVLQNIDDDEETCSDESCGELDSVDWTDEEKSSFIGAFRAYGKDFAKISRCVGTRSKDQCKIFFSKGRKCLGLDVICPQSIIGGTPTSDAIEGRSDTEDAGVPEMESAICSTQSCSKGDIDMPLSVGNVACGKLEQAGTSDLLKEPGLLEKKSDMEQLDYDDAENGIVNSVPNDCQAGMKPNLPDDGECKKLEASAEPLPCNGSQVIDAGCNDGIAESAHQEAELATGAQVSVEERTSACAAATKIDDSVCAGEVDISTPKAGTEAEPKATSSSSATVLMSESEKLHCLATETVADVKQVKKTGMHKRSRSTSSSCLPDLNSSKNVPFLAVDTLAYTGFSLTPGHQHQNSVDMPLSSRKGYAISRQQKENFPEESTKSAIQDSSGIYLEERVGRPISSTTTQSFDDSWTKKPSTTELYQQYLLGHNGFGRVETSQILRGYPLQALNKKEMNGCTESKGSEKQLVALNISKVNGNFQAERSFLRSELPVNFAELTRLSKSQEPASGGHSRSHSHGRAGSEEQGKRNGDVKLFGQILSHPTNSQKPSPNTQDSDDRGPSAAQLCSKSFSLRFGTDLASQRSLEATKLDTTNHSSLLEDFPRQSYGFWDGSRIQTRLSALPESARILAKYPAAFDNYTDQHSVVVEMNQNPDFNVRRNYSGATLQPLTVNPQDAFSELQKRNGYEAASYQNQTKSVVGMNVMGGGIVVGASCGVSDPVAAIKKHYAAAAESFSGQGGNIREGDAWRGPDVGR</sequence>
<evidence type="ECO:0000313" key="5">
    <source>
        <dbReference type="Proteomes" id="UP001417504"/>
    </source>
</evidence>
<gene>
    <name evidence="4" type="ORF">Sjap_001584</name>
</gene>
<dbReference type="InterPro" id="IPR017884">
    <property type="entry name" value="SANT_dom"/>
</dbReference>
<evidence type="ECO:0000256" key="1">
    <source>
        <dbReference type="SAM" id="Coils"/>
    </source>
</evidence>
<reference evidence="4 5" key="1">
    <citation type="submission" date="2024-01" db="EMBL/GenBank/DDBJ databases">
        <title>Genome assemblies of Stephania.</title>
        <authorList>
            <person name="Yang L."/>
        </authorList>
    </citation>
    <scope>NUCLEOTIDE SEQUENCE [LARGE SCALE GENOMIC DNA]</scope>
    <source>
        <strain evidence="4">QJT</strain>
        <tissue evidence="4">Leaf</tissue>
    </source>
</reference>
<accession>A0AAP0PTN1</accession>
<proteinExistence type="predicted"/>
<dbReference type="CDD" id="cd00167">
    <property type="entry name" value="SANT"/>
    <property type="match status" value="2"/>
</dbReference>
<feature type="compositionally biased region" description="Basic and acidic residues" evidence="2">
    <location>
        <begin position="95"/>
        <end position="112"/>
    </location>
</feature>
<dbReference type="SMART" id="SM00717">
    <property type="entry name" value="SANT"/>
    <property type="match status" value="2"/>
</dbReference>
<feature type="compositionally biased region" description="Basic and acidic residues" evidence="2">
    <location>
        <begin position="30"/>
        <end position="51"/>
    </location>
</feature>
<feature type="region of interest" description="Disordered" evidence="2">
    <location>
        <begin position="200"/>
        <end position="264"/>
    </location>
</feature>
<protein>
    <recommendedName>
        <fullName evidence="3">SANT domain-containing protein</fullName>
    </recommendedName>
</protein>
<dbReference type="SUPFAM" id="SSF46689">
    <property type="entry name" value="Homeodomain-like"/>
    <property type="match status" value="2"/>
</dbReference>
<feature type="region of interest" description="Disordered" evidence="2">
    <location>
        <begin position="1527"/>
        <end position="1550"/>
    </location>
</feature>
<feature type="compositionally biased region" description="Polar residues" evidence="2">
    <location>
        <begin position="232"/>
        <end position="241"/>
    </location>
</feature>
<dbReference type="InterPro" id="IPR001005">
    <property type="entry name" value="SANT/Myb"/>
</dbReference>
<dbReference type="Pfam" id="PF00249">
    <property type="entry name" value="Myb_DNA-binding"/>
    <property type="match status" value="2"/>
</dbReference>
<comment type="caution">
    <text evidence="4">The sequence shown here is derived from an EMBL/GenBank/DDBJ whole genome shotgun (WGS) entry which is preliminary data.</text>
</comment>
<dbReference type="EMBL" id="JBBNAE010000001">
    <property type="protein sequence ID" value="KAK9154104.1"/>
    <property type="molecule type" value="Genomic_DNA"/>
</dbReference>
<feature type="compositionally biased region" description="Basic and acidic residues" evidence="2">
    <location>
        <begin position="218"/>
        <end position="227"/>
    </location>
</feature>
<feature type="compositionally biased region" description="Polar residues" evidence="2">
    <location>
        <begin position="345"/>
        <end position="364"/>
    </location>
</feature>
<organism evidence="4 5">
    <name type="scientific">Stephania japonica</name>
    <dbReference type="NCBI Taxonomy" id="461633"/>
    <lineage>
        <taxon>Eukaryota</taxon>
        <taxon>Viridiplantae</taxon>
        <taxon>Streptophyta</taxon>
        <taxon>Embryophyta</taxon>
        <taxon>Tracheophyta</taxon>
        <taxon>Spermatophyta</taxon>
        <taxon>Magnoliopsida</taxon>
        <taxon>Ranunculales</taxon>
        <taxon>Menispermaceae</taxon>
        <taxon>Menispermoideae</taxon>
        <taxon>Cissampelideae</taxon>
        <taxon>Stephania</taxon>
    </lineage>
</organism>
<feature type="coiled-coil region" evidence="1">
    <location>
        <begin position="418"/>
        <end position="445"/>
    </location>
</feature>
<dbReference type="PANTHER" id="PTHR47340:SF1">
    <property type="entry name" value="DUPLICATED HOMEODOMAIN-LIKE SUPERFAMILY PROTEIN"/>
    <property type="match status" value="1"/>
</dbReference>
<keyword evidence="5" id="KW-1185">Reference proteome</keyword>
<evidence type="ECO:0000259" key="3">
    <source>
        <dbReference type="PROSITE" id="PS51293"/>
    </source>
</evidence>
<dbReference type="Proteomes" id="UP001417504">
    <property type="component" value="Unassembled WGS sequence"/>
</dbReference>
<keyword evidence="1" id="KW-0175">Coiled coil</keyword>
<feature type="compositionally biased region" description="Polar residues" evidence="2">
    <location>
        <begin position="116"/>
        <end position="137"/>
    </location>
</feature>
<dbReference type="Gene3D" id="1.10.10.60">
    <property type="entry name" value="Homeodomain-like"/>
    <property type="match status" value="1"/>
</dbReference>
<dbReference type="InterPro" id="IPR009057">
    <property type="entry name" value="Homeodomain-like_sf"/>
</dbReference>
<feature type="domain" description="SANT" evidence="3">
    <location>
        <begin position="793"/>
        <end position="844"/>
    </location>
</feature>
<feature type="region of interest" description="Disordered" evidence="2">
    <location>
        <begin position="699"/>
        <end position="718"/>
    </location>
</feature>
<feature type="region of interest" description="Disordered" evidence="2">
    <location>
        <begin position="1488"/>
        <end position="1515"/>
    </location>
</feature>
<feature type="compositionally biased region" description="Basic and acidic residues" evidence="2">
    <location>
        <begin position="7"/>
        <end position="23"/>
    </location>
</feature>
<dbReference type="PANTHER" id="PTHR47340">
    <property type="entry name" value="DUPLICATED HOMEODOMAIN-LIKE SUPERFAMILY PROTEIN"/>
    <property type="match status" value="1"/>
</dbReference>
<feature type="region of interest" description="Disordered" evidence="2">
    <location>
        <begin position="327"/>
        <end position="364"/>
    </location>
</feature>
<feature type="region of interest" description="Disordered" evidence="2">
    <location>
        <begin position="1"/>
        <end position="137"/>
    </location>
</feature>
<evidence type="ECO:0000313" key="4">
    <source>
        <dbReference type="EMBL" id="KAK9154104.1"/>
    </source>
</evidence>